<evidence type="ECO:0000259" key="2">
    <source>
        <dbReference type="Pfam" id="PF19081"/>
    </source>
</evidence>
<gene>
    <name evidence="4" type="ORF">ABS766_15995</name>
</gene>
<reference evidence="4 5" key="1">
    <citation type="submission" date="2024-06" db="EMBL/GenBank/DDBJ databases">
        <authorList>
            <person name="Kaempfer P."/>
            <person name="Viver T."/>
        </authorList>
    </citation>
    <scope>NUCLEOTIDE SEQUENCE [LARGE SCALE GENOMIC DNA]</scope>
    <source>
        <strain evidence="4 5">ST-119</strain>
    </source>
</reference>
<protein>
    <recommendedName>
        <fullName evidence="6">HYR domain-containing protein</fullName>
    </recommendedName>
</protein>
<dbReference type="RefSeq" id="WP_408086202.1">
    <property type="nucleotide sequence ID" value="NZ_JBELPZ010000025.1"/>
</dbReference>
<evidence type="ECO:0000256" key="1">
    <source>
        <dbReference type="SAM" id="SignalP"/>
    </source>
</evidence>
<name>A0ABW8Z042_9FLAO</name>
<dbReference type="InterPro" id="IPR044023">
    <property type="entry name" value="Ig_7"/>
</dbReference>
<dbReference type="Pfam" id="PF23759">
    <property type="entry name" value="GBD_T9SS_assoc"/>
    <property type="match status" value="1"/>
</dbReference>
<feature type="non-terminal residue" evidence="4">
    <location>
        <position position="609"/>
    </location>
</feature>
<dbReference type="Pfam" id="PF19081">
    <property type="entry name" value="Ig_7"/>
    <property type="match status" value="1"/>
</dbReference>
<dbReference type="EMBL" id="JBELPZ010000025">
    <property type="protein sequence ID" value="MFL9845924.1"/>
    <property type="molecule type" value="Genomic_DNA"/>
</dbReference>
<accession>A0ABW8Z042</accession>
<dbReference type="Proteomes" id="UP001629156">
    <property type="component" value="Unassembled WGS sequence"/>
</dbReference>
<proteinExistence type="predicted"/>
<keyword evidence="5" id="KW-1185">Reference proteome</keyword>
<evidence type="ECO:0008006" key="6">
    <source>
        <dbReference type="Google" id="ProtNLM"/>
    </source>
</evidence>
<feature type="domain" description="T9SS-like galactose binding" evidence="3">
    <location>
        <begin position="33"/>
        <end position="144"/>
    </location>
</feature>
<feature type="signal peptide" evidence="1">
    <location>
        <begin position="1"/>
        <end position="21"/>
    </location>
</feature>
<evidence type="ECO:0000259" key="3">
    <source>
        <dbReference type="Pfam" id="PF23759"/>
    </source>
</evidence>
<keyword evidence="1" id="KW-0732">Signal</keyword>
<organism evidence="4 5">
    <name type="scientific">Flavobacterium rhizosphaerae</name>
    <dbReference type="NCBI Taxonomy" id="3163298"/>
    <lineage>
        <taxon>Bacteria</taxon>
        <taxon>Pseudomonadati</taxon>
        <taxon>Bacteroidota</taxon>
        <taxon>Flavobacteriia</taxon>
        <taxon>Flavobacteriales</taxon>
        <taxon>Flavobacteriaceae</taxon>
        <taxon>Flavobacterium</taxon>
    </lineage>
</organism>
<comment type="caution">
    <text evidence="4">The sequence shown here is derived from an EMBL/GenBank/DDBJ whole genome shotgun (WGS) entry which is preliminary data.</text>
</comment>
<evidence type="ECO:0000313" key="5">
    <source>
        <dbReference type="Proteomes" id="UP001629156"/>
    </source>
</evidence>
<evidence type="ECO:0000313" key="4">
    <source>
        <dbReference type="EMBL" id="MFL9845924.1"/>
    </source>
</evidence>
<sequence length="609" mass="64016">MKKIIFLFFFLVNFIFANAFAVEAEKTVFAPPNDNCAGAITLPVNAAEACLATTTASFTAATVSGEANTCTAISAKDIWYQFTATATSHSILLSNFTGTPQPIVMGVYEGNCGALTQLYCSQNNVINATALTIGNVYKLRLYFDLANPNLSTAFSICVNTPPPPSDNNQSDCLITTINYDFEQPSHPVGATGPTFVNHNFVQGWRTTASDEMMEFWPSPNYENVPSYSGSQFIELNANLVSAVYQDYQTPQPTVFVYGFAHHGRQGVDTCQLKAGPPGGPYVNVGPAVSTGTTAWSYNTGTYTVPAGQTVTRFLFQSVSSAGGSNSVGNFLDAITFTADNGILSDNPAYMNCGELVLDISAAGSGIWTAHAANPTPTVIADPSANDTTISGFGAAGLYYFDWTTAYCTSTLEVTFTGAEPAEIQVADITYCLGQQASPIVVDPDPGNTLNWYSVIFTGDGPVPDTSVLGTYTYYVSQTTPEGCESVASPVIITVTDAQPAVTDFTLPAAVCAGSGNVTPQTAPEFTTGGTFSSENGLVIDPATGEIDPAVSTLGDYTVTYTIESDPDNCIEGGSSTATITIEAAPVLVPSTALEVCDDDTDGLAEFDLT</sequence>
<feature type="chain" id="PRO_5045145335" description="HYR domain-containing protein" evidence="1">
    <location>
        <begin position="22"/>
        <end position="609"/>
    </location>
</feature>
<feature type="domain" description="Ig-like" evidence="2">
    <location>
        <begin position="423"/>
        <end position="495"/>
    </location>
</feature>
<dbReference type="InterPro" id="IPR056600">
    <property type="entry name" value="GBD_T9SS_assoc"/>
</dbReference>